<dbReference type="SUPFAM" id="SSF101386">
    <property type="entry name" value="all-alpha NTP pyrophosphatases"/>
    <property type="match status" value="1"/>
</dbReference>
<dbReference type="Gene3D" id="1.10.4010.10">
    <property type="entry name" value="Type II deoxyuridine triphosphatase"/>
    <property type="match status" value="1"/>
</dbReference>
<gene>
    <name evidence="1" type="ORF">H9649_06670</name>
</gene>
<dbReference type="Pfam" id="PF08761">
    <property type="entry name" value="dUTPase_2"/>
    <property type="match status" value="1"/>
</dbReference>
<evidence type="ECO:0000313" key="2">
    <source>
        <dbReference type="Proteomes" id="UP000626786"/>
    </source>
</evidence>
<accession>A0ABR8U8X7</accession>
<keyword evidence="2" id="KW-1185">Reference proteome</keyword>
<sequence>MNLITLFTMQKGLDSYIKQTQHITKDVFTEKGLALLVELGELANETRCFKFWSTKGPSEREIILEEYVDSIHFILSLGIEKNLDTLEQWPVGNVDGDLTALFILTIKEIQTFIMNPNMNNYESVWIHYGALADRLAFSYSEIMTAYVEKNDENYKRQQTGY</sequence>
<comment type="caution">
    <text evidence="1">The sequence shown here is derived from an EMBL/GenBank/DDBJ whole genome shotgun (WGS) entry which is preliminary data.</text>
</comment>
<dbReference type="RefSeq" id="WP_191693958.1">
    <property type="nucleotide sequence ID" value="NZ_JACSQN010000005.1"/>
</dbReference>
<proteinExistence type="predicted"/>
<reference evidence="1 2" key="1">
    <citation type="submission" date="2020-08" db="EMBL/GenBank/DDBJ databases">
        <title>A Genomic Blueprint of the Chicken Gut Microbiome.</title>
        <authorList>
            <person name="Gilroy R."/>
            <person name="Ravi A."/>
            <person name="Getino M."/>
            <person name="Pursley I."/>
            <person name="Horton D.L."/>
            <person name="Alikhan N.-F."/>
            <person name="Baker D."/>
            <person name="Gharbi K."/>
            <person name="Hall N."/>
            <person name="Watson M."/>
            <person name="Adriaenssens E.M."/>
            <person name="Foster-Nyarko E."/>
            <person name="Jarju S."/>
            <person name="Secka A."/>
            <person name="Antonio M."/>
            <person name="Oren A."/>
            <person name="Chaudhuri R."/>
            <person name="La Ragione R.M."/>
            <person name="Hildebrand F."/>
            <person name="Pallen M.J."/>
        </authorList>
    </citation>
    <scope>NUCLEOTIDE SEQUENCE [LARGE SCALE GENOMIC DNA]</scope>
    <source>
        <strain evidence="1 2">Sa2YVA2</strain>
    </source>
</reference>
<organism evidence="1 2">
    <name type="scientific">Sporosarcina quadrami</name>
    <dbReference type="NCBI Taxonomy" id="2762234"/>
    <lineage>
        <taxon>Bacteria</taxon>
        <taxon>Bacillati</taxon>
        <taxon>Bacillota</taxon>
        <taxon>Bacilli</taxon>
        <taxon>Bacillales</taxon>
        <taxon>Caryophanaceae</taxon>
        <taxon>Sporosarcina</taxon>
    </lineage>
</organism>
<name>A0ABR8U8X7_9BACL</name>
<dbReference type="EMBL" id="JACSQN010000005">
    <property type="protein sequence ID" value="MBD7984255.1"/>
    <property type="molecule type" value="Genomic_DNA"/>
</dbReference>
<dbReference type="Proteomes" id="UP000626786">
    <property type="component" value="Unassembled WGS sequence"/>
</dbReference>
<evidence type="ECO:0000313" key="1">
    <source>
        <dbReference type="EMBL" id="MBD7984255.1"/>
    </source>
</evidence>
<dbReference type="InterPro" id="IPR016947">
    <property type="entry name" value="UCP030140"/>
</dbReference>
<protein>
    <submittedName>
        <fullName evidence="1">dUTP diphosphatase</fullName>
    </submittedName>
</protein>
<dbReference type="PIRSF" id="PIRSF030140">
    <property type="entry name" value="UCP030140"/>
    <property type="match status" value="1"/>
</dbReference>
<dbReference type="InterPro" id="IPR014871">
    <property type="entry name" value="dUTPase/dCTP_pyrophosphatase"/>
</dbReference>
<dbReference type="CDD" id="cd11527">
    <property type="entry name" value="NTP-PPase_dUTPase"/>
    <property type="match status" value="1"/>
</dbReference>